<gene>
    <name evidence="1" type="ORF">MLD38_036369</name>
</gene>
<organism evidence="1 2">
    <name type="scientific">Melastoma candidum</name>
    <dbReference type="NCBI Taxonomy" id="119954"/>
    <lineage>
        <taxon>Eukaryota</taxon>
        <taxon>Viridiplantae</taxon>
        <taxon>Streptophyta</taxon>
        <taxon>Embryophyta</taxon>
        <taxon>Tracheophyta</taxon>
        <taxon>Spermatophyta</taxon>
        <taxon>Magnoliopsida</taxon>
        <taxon>eudicotyledons</taxon>
        <taxon>Gunneridae</taxon>
        <taxon>Pentapetalae</taxon>
        <taxon>rosids</taxon>
        <taxon>malvids</taxon>
        <taxon>Myrtales</taxon>
        <taxon>Melastomataceae</taxon>
        <taxon>Melastomatoideae</taxon>
        <taxon>Melastomateae</taxon>
        <taxon>Melastoma</taxon>
    </lineage>
</organism>
<dbReference type="EMBL" id="CM042890">
    <property type="protein sequence ID" value="KAI4311476.1"/>
    <property type="molecule type" value="Genomic_DNA"/>
</dbReference>
<protein>
    <submittedName>
        <fullName evidence="1">Uncharacterized protein</fullName>
    </submittedName>
</protein>
<reference evidence="2" key="1">
    <citation type="journal article" date="2023" name="Front. Plant Sci.">
        <title>Chromosomal-level genome assembly of Melastoma candidum provides insights into trichome evolution.</title>
        <authorList>
            <person name="Zhong Y."/>
            <person name="Wu W."/>
            <person name="Sun C."/>
            <person name="Zou P."/>
            <person name="Liu Y."/>
            <person name="Dai S."/>
            <person name="Zhou R."/>
        </authorList>
    </citation>
    <scope>NUCLEOTIDE SEQUENCE [LARGE SCALE GENOMIC DNA]</scope>
</reference>
<evidence type="ECO:0000313" key="1">
    <source>
        <dbReference type="EMBL" id="KAI4311476.1"/>
    </source>
</evidence>
<accession>A0ACB9LJC3</accession>
<keyword evidence="2" id="KW-1185">Reference proteome</keyword>
<proteinExistence type="predicted"/>
<dbReference type="Proteomes" id="UP001057402">
    <property type="component" value="Chromosome 11"/>
</dbReference>
<sequence>MIINHIAFGIASSSKLWPGRKEYVKTRWLPGRMQGMAWLDGPLKNTTAENALLPPMRLSGNTSSFEYRNRKGHRSAIRIPWIISETFRMTETAEGIWWFVMGDDDAVFVPDNLVRVLWRYDHGGSWYIGSNSNSESHIQNMEFSYNMAYGGGFDVYGNPFGLLAAHPVTPLVSLHHLDLIEPIFPNMTRVRALRKLWVRQGYGSAALMQQSICYDPSRSAGPCPSPGDMRFSSFGGIHPLRRSSCLVGRSWTAQHGLGNDTTVSRYPRYQEPDQPCKWKMANPSRIERVVVHNKSDPNMWDKLEWHPLTISSDRSLEQDKLSIVIMCEMFPPVGSPWHEKLVMVSGGSGMTPFFSILRGLIHMSAAHNESTLELILISTFKNSRDLSMLDLLLPMANSQTDLSNLLLKIEGYVTRESGFSSDNQGKYRTICSDQTKQMNPLSPV</sequence>
<comment type="caution">
    <text evidence="1">The sequence shown here is derived from an EMBL/GenBank/DDBJ whole genome shotgun (WGS) entry which is preliminary data.</text>
</comment>
<name>A0ACB9LJC3_9MYRT</name>
<evidence type="ECO:0000313" key="2">
    <source>
        <dbReference type="Proteomes" id="UP001057402"/>
    </source>
</evidence>